<dbReference type="EMBL" id="JAPEUR010000073">
    <property type="protein sequence ID" value="KAJ4323206.1"/>
    <property type="molecule type" value="Genomic_DNA"/>
</dbReference>
<dbReference type="InterPro" id="IPR025213">
    <property type="entry name" value="Sim4_Fta2"/>
</dbReference>
<proteinExistence type="predicted"/>
<gene>
    <name evidence="2" type="ORF">N0V84_004469</name>
</gene>
<evidence type="ECO:0000313" key="2">
    <source>
        <dbReference type="EMBL" id="KAJ4323206.1"/>
    </source>
</evidence>
<name>A0A9W9BPV9_9HYPO</name>
<sequence length="371" mass="42892">MYPDWPESTSDLVPLPLCEGPRLEPFDFRGPQKIEFLQHIGEGSHSHVFKFKFVGDEEWESPVGEGNNDNLEALTAFSNYAEPFNCECRAFGRLKEAGCEHLATKCFGYMLLEDNNERAMMDQFKHLALDFTEHYDEFDVRSRFLGKDGRSPPIRGIIKELGQPDEKLCTRTLRSILKDVIQTHQLGVIGLDIAHRQIINGKLSDLSTAITFPHFTTSPELNPHIAPEMVAQMELNTFKKCLYDYCQFDDMVQEWNDDHPDPRDQLAFYSLPGGKSGQGLEYDLRSLPSRERVYTLADPRSYDWKSSHGKSNGRVAKKRRRPQAKPPRWYYMDNPDEIAKMKRRDLFGVTHEWHYKDGHAFPHPRGFFGET</sequence>
<dbReference type="OrthoDB" id="3432781at2759"/>
<feature type="region of interest" description="Disordered" evidence="1">
    <location>
        <begin position="304"/>
        <end position="327"/>
    </location>
</feature>
<dbReference type="Pfam" id="PF13095">
    <property type="entry name" value="FTA2"/>
    <property type="match status" value="1"/>
</dbReference>
<dbReference type="AlphaFoldDB" id="A0A9W9BPV9"/>
<accession>A0A9W9BPV9</accession>
<comment type="caution">
    <text evidence="2">The sequence shown here is derived from an EMBL/GenBank/DDBJ whole genome shotgun (WGS) entry which is preliminary data.</text>
</comment>
<evidence type="ECO:0000256" key="1">
    <source>
        <dbReference type="SAM" id="MobiDB-lite"/>
    </source>
</evidence>
<keyword evidence="3" id="KW-1185">Reference proteome</keyword>
<evidence type="ECO:0000313" key="3">
    <source>
        <dbReference type="Proteomes" id="UP001140502"/>
    </source>
</evidence>
<reference evidence="2" key="1">
    <citation type="submission" date="2022-10" db="EMBL/GenBank/DDBJ databases">
        <title>Tapping the CABI collections for fungal endophytes: first genome assemblies for Collariella, Neodidymelliopsis, Ascochyta clinopodiicola, Didymella pomorum, Didymosphaeria variabile, Neocosmospora piperis and Neocucurbitaria cava.</title>
        <authorList>
            <person name="Hill R."/>
        </authorList>
    </citation>
    <scope>NUCLEOTIDE SEQUENCE</scope>
    <source>
        <strain evidence="2">IMI 366586</strain>
    </source>
</reference>
<dbReference type="Proteomes" id="UP001140502">
    <property type="component" value="Unassembled WGS sequence"/>
</dbReference>
<organism evidence="2 3">
    <name type="scientific">Fusarium piperis</name>
    <dbReference type="NCBI Taxonomy" id="1435070"/>
    <lineage>
        <taxon>Eukaryota</taxon>
        <taxon>Fungi</taxon>
        <taxon>Dikarya</taxon>
        <taxon>Ascomycota</taxon>
        <taxon>Pezizomycotina</taxon>
        <taxon>Sordariomycetes</taxon>
        <taxon>Hypocreomycetidae</taxon>
        <taxon>Hypocreales</taxon>
        <taxon>Nectriaceae</taxon>
        <taxon>Fusarium</taxon>
        <taxon>Fusarium solani species complex</taxon>
    </lineage>
</organism>
<protein>
    <submittedName>
        <fullName evidence="2">Uncharacterized protein</fullName>
    </submittedName>
</protein>